<keyword evidence="2" id="KW-1185">Reference proteome</keyword>
<comment type="caution">
    <text evidence="1">The sequence shown here is derived from an EMBL/GenBank/DDBJ whole genome shotgun (WGS) entry which is preliminary data.</text>
</comment>
<gene>
    <name evidence="1" type="ORF">ISF6_0773</name>
</gene>
<accession>A0A0K8PA82</accession>
<protein>
    <submittedName>
        <fullName evidence="1">Mobile element protein</fullName>
    </submittedName>
</protein>
<name>A0A0K8PA82_PISS1</name>
<proteinExistence type="predicted"/>
<reference evidence="2" key="1">
    <citation type="submission" date="2015-07" db="EMBL/GenBank/DDBJ databases">
        <title>Discovery of a poly(ethylene terephthalate assimilation.</title>
        <authorList>
            <person name="Yoshida S."/>
            <person name="Hiraga K."/>
            <person name="Takehana T."/>
            <person name="Taniguchi I."/>
            <person name="Yamaji H."/>
            <person name="Maeda Y."/>
            <person name="Toyohara K."/>
            <person name="Miyamoto K."/>
            <person name="Kimura Y."/>
            <person name="Oda K."/>
        </authorList>
    </citation>
    <scope>NUCLEOTIDE SEQUENCE [LARGE SCALE GENOMIC DNA]</scope>
    <source>
        <strain evidence="2">NBRC 110686 / TISTR 2288 / 201-F6</strain>
    </source>
</reference>
<evidence type="ECO:0000313" key="2">
    <source>
        <dbReference type="Proteomes" id="UP000037660"/>
    </source>
</evidence>
<dbReference type="AlphaFoldDB" id="A0A0K8PA82"/>
<dbReference type="Proteomes" id="UP000037660">
    <property type="component" value="Unassembled WGS sequence"/>
</dbReference>
<dbReference type="STRING" id="1547922.ISF6_0773"/>
<dbReference type="EMBL" id="BBYR01000162">
    <property type="protein sequence ID" value="GAP39060.1"/>
    <property type="molecule type" value="Genomic_DNA"/>
</dbReference>
<dbReference type="InterPro" id="IPR012337">
    <property type="entry name" value="RNaseH-like_sf"/>
</dbReference>
<reference evidence="1 2" key="2">
    <citation type="journal article" date="2016" name="Science">
        <title>A bacterium that degrades and assimilates poly(ethylene terephthalate).</title>
        <authorList>
            <person name="Yoshida S."/>
            <person name="Hiraga K."/>
            <person name="Takehana T."/>
            <person name="Taniguchi I."/>
            <person name="Yamaji H."/>
            <person name="Maeda Y."/>
            <person name="Toyohara K."/>
            <person name="Miyamoto K."/>
            <person name="Kimura Y."/>
            <person name="Oda K."/>
        </authorList>
    </citation>
    <scope>NUCLEOTIDE SEQUENCE [LARGE SCALE GENOMIC DNA]</scope>
    <source>
        <strain evidence="2">NBRC 110686 / TISTR 2288 / 201-F6</strain>
    </source>
</reference>
<sequence length="95" mass="10873">MSSPASLRRLNRALNPISVQRYKALADIERGFKVLKSEIEIAPVFHRLPERIKAHASICFMALILYRVMRQRLKLALCRFVWNQACHRAAAGLNG</sequence>
<organism evidence="1 2">
    <name type="scientific">Piscinibacter sakaiensis</name>
    <name type="common">Ideonella sakaiensis</name>
    <dbReference type="NCBI Taxonomy" id="1547922"/>
    <lineage>
        <taxon>Bacteria</taxon>
        <taxon>Pseudomonadati</taxon>
        <taxon>Pseudomonadota</taxon>
        <taxon>Betaproteobacteria</taxon>
        <taxon>Burkholderiales</taxon>
        <taxon>Sphaerotilaceae</taxon>
        <taxon>Piscinibacter</taxon>
    </lineage>
</organism>
<evidence type="ECO:0000313" key="1">
    <source>
        <dbReference type="EMBL" id="GAP39060.1"/>
    </source>
</evidence>
<dbReference type="SUPFAM" id="SSF53098">
    <property type="entry name" value="Ribonuclease H-like"/>
    <property type="match status" value="1"/>
</dbReference>